<keyword evidence="13" id="KW-1185">Reference proteome</keyword>
<sequence>MSFQDKENVAKTIKEAKDDFEAKTCVKIIQKTVEELESEQIEWYVNITNSLGCYSNVGVSEEDRNKGQLLHLQEQGCMIKSTVIHEFCHALGMEHEQSRTDRDKYVKIYQDRVLKEYKWGFAKTNWENVMEFRDPNLEFLADSSTELTFYDVMDITKAYKCSEKCSKPVIACKNRGFLDHQCNCYCPEGLKGDDCNTIASDDCGGIIDLVPGKEVQITSPNYPNSYDVGKICYWLLRAQNINQTVMVKIQDFDLPSNKDLFRCYHWLEIRYNLVGQPGRKYCDDRFYTDKISSSSFGNPDLMMLIFDTATVTGVDA</sequence>
<dbReference type="EMBL" id="JARBDR010000923">
    <property type="protein sequence ID" value="KAJ8297601.1"/>
    <property type="molecule type" value="Genomic_DNA"/>
</dbReference>
<dbReference type="PRINTS" id="PR00480">
    <property type="entry name" value="ASTACIN"/>
</dbReference>
<name>A0ABQ9DZI9_TEGGR</name>
<feature type="domain" description="CUB" evidence="10">
    <location>
        <begin position="203"/>
        <end position="316"/>
    </location>
</feature>
<evidence type="ECO:0000256" key="9">
    <source>
        <dbReference type="RuleBase" id="RU361183"/>
    </source>
</evidence>
<evidence type="ECO:0000256" key="3">
    <source>
        <dbReference type="ARBA" id="ARBA00022801"/>
    </source>
</evidence>
<keyword evidence="1 8" id="KW-0645">Protease</keyword>
<evidence type="ECO:0000256" key="8">
    <source>
        <dbReference type="PROSITE-ProRule" id="PRU01211"/>
    </source>
</evidence>
<evidence type="ECO:0000256" key="2">
    <source>
        <dbReference type="ARBA" id="ARBA00022723"/>
    </source>
</evidence>
<comment type="caution">
    <text evidence="7">Lacks conserved residue(s) required for the propagation of feature annotation.</text>
</comment>
<dbReference type="Pfam" id="PF00431">
    <property type="entry name" value="CUB"/>
    <property type="match status" value="1"/>
</dbReference>
<dbReference type="SMART" id="SM00235">
    <property type="entry name" value="ZnMc"/>
    <property type="match status" value="1"/>
</dbReference>
<evidence type="ECO:0000256" key="4">
    <source>
        <dbReference type="ARBA" id="ARBA00022833"/>
    </source>
</evidence>
<dbReference type="InterPro" id="IPR006026">
    <property type="entry name" value="Peptidase_Metallo"/>
</dbReference>
<evidence type="ECO:0000313" key="12">
    <source>
        <dbReference type="EMBL" id="KAJ8297601.1"/>
    </source>
</evidence>
<dbReference type="PANTHER" id="PTHR10127">
    <property type="entry name" value="DISCOIDIN, CUB, EGF, LAMININ , AND ZINC METALLOPROTEASE DOMAIN CONTAINING"/>
    <property type="match status" value="1"/>
</dbReference>
<dbReference type="PROSITE" id="PS51864">
    <property type="entry name" value="ASTACIN"/>
    <property type="match status" value="1"/>
</dbReference>
<feature type="domain" description="Peptidase M12A" evidence="11">
    <location>
        <begin position="1"/>
        <end position="162"/>
    </location>
</feature>
<dbReference type="PANTHER" id="PTHR10127:SF850">
    <property type="entry name" value="METALLOENDOPEPTIDASE"/>
    <property type="match status" value="1"/>
</dbReference>
<dbReference type="PROSITE" id="PS01180">
    <property type="entry name" value="CUB"/>
    <property type="match status" value="1"/>
</dbReference>
<feature type="active site" evidence="8">
    <location>
        <position position="86"/>
    </location>
</feature>
<dbReference type="InterPro" id="IPR000859">
    <property type="entry name" value="CUB_dom"/>
</dbReference>
<dbReference type="SUPFAM" id="SSF49854">
    <property type="entry name" value="Spermadhesin, CUB domain"/>
    <property type="match status" value="1"/>
</dbReference>
<dbReference type="SUPFAM" id="SSF55486">
    <property type="entry name" value="Metalloproteases ('zincins'), catalytic domain"/>
    <property type="match status" value="1"/>
</dbReference>
<evidence type="ECO:0000256" key="5">
    <source>
        <dbReference type="ARBA" id="ARBA00023049"/>
    </source>
</evidence>
<comment type="cofactor">
    <cofactor evidence="8 9">
        <name>Zn(2+)</name>
        <dbReference type="ChEBI" id="CHEBI:29105"/>
    </cofactor>
    <text evidence="8 9">Binds 1 zinc ion per subunit.</text>
</comment>
<keyword evidence="5 8" id="KW-0482">Metalloprotease</keyword>
<protein>
    <recommendedName>
        <fullName evidence="9">Metalloendopeptidase</fullName>
        <ecNumber evidence="9">3.4.24.-</ecNumber>
    </recommendedName>
</protein>
<dbReference type="InterPro" id="IPR001506">
    <property type="entry name" value="Peptidase_M12A"/>
</dbReference>
<proteinExistence type="predicted"/>
<keyword evidence="4 8" id="KW-0862">Zinc</keyword>
<evidence type="ECO:0000256" key="7">
    <source>
        <dbReference type="PROSITE-ProRule" id="PRU00059"/>
    </source>
</evidence>
<feature type="binding site" evidence="8">
    <location>
        <position position="89"/>
    </location>
    <ligand>
        <name>Zn(2+)</name>
        <dbReference type="ChEBI" id="CHEBI:29105"/>
        <note>catalytic</note>
    </ligand>
</feature>
<dbReference type="EC" id="3.4.24.-" evidence="9"/>
<accession>A0ABQ9DZI9</accession>
<keyword evidence="2 8" id="KW-0479">Metal-binding</keyword>
<dbReference type="Gene3D" id="3.40.390.10">
    <property type="entry name" value="Collagenase (Catalytic Domain)"/>
    <property type="match status" value="1"/>
</dbReference>
<evidence type="ECO:0000313" key="13">
    <source>
        <dbReference type="Proteomes" id="UP001217089"/>
    </source>
</evidence>
<dbReference type="Gene3D" id="2.60.120.290">
    <property type="entry name" value="Spermadhesin, CUB domain"/>
    <property type="match status" value="1"/>
</dbReference>
<dbReference type="Pfam" id="PF01400">
    <property type="entry name" value="Astacin"/>
    <property type="match status" value="1"/>
</dbReference>
<dbReference type="InterPro" id="IPR024079">
    <property type="entry name" value="MetalloPept_cat_dom_sf"/>
</dbReference>
<dbReference type="InterPro" id="IPR035914">
    <property type="entry name" value="Sperma_CUB_dom_sf"/>
</dbReference>
<keyword evidence="6" id="KW-1015">Disulfide bond</keyword>
<evidence type="ECO:0000259" key="11">
    <source>
        <dbReference type="PROSITE" id="PS51864"/>
    </source>
</evidence>
<reference evidence="12 13" key="1">
    <citation type="submission" date="2022-12" db="EMBL/GenBank/DDBJ databases">
        <title>Chromosome-level genome of Tegillarca granosa.</title>
        <authorList>
            <person name="Kim J."/>
        </authorList>
    </citation>
    <scope>NUCLEOTIDE SEQUENCE [LARGE SCALE GENOMIC DNA]</scope>
    <source>
        <strain evidence="12">Teg-2019</strain>
        <tissue evidence="12">Adductor muscle</tissue>
    </source>
</reference>
<dbReference type="CDD" id="cd00041">
    <property type="entry name" value="CUB"/>
    <property type="match status" value="1"/>
</dbReference>
<organism evidence="12 13">
    <name type="scientific">Tegillarca granosa</name>
    <name type="common">Malaysian cockle</name>
    <name type="synonym">Anadara granosa</name>
    <dbReference type="NCBI Taxonomy" id="220873"/>
    <lineage>
        <taxon>Eukaryota</taxon>
        <taxon>Metazoa</taxon>
        <taxon>Spiralia</taxon>
        <taxon>Lophotrochozoa</taxon>
        <taxon>Mollusca</taxon>
        <taxon>Bivalvia</taxon>
        <taxon>Autobranchia</taxon>
        <taxon>Pteriomorphia</taxon>
        <taxon>Arcoida</taxon>
        <taxon>Arcoidea</taxon>
        <taxon>Arcidae</taxon>
        <taxon>Tegillarca</taxon>
    </lineage>
</organism>
<dbReference type="SMART" id="SM00042">
    <property type="entry name" value="CUB"/>
    <property type="match status" value="1"/>
</dbReference>
<feature type="binding site" evidence="8">
    <location>
        <position position="95"/>
    </location>
    <ligand>
        <name>Zn(2+)</name>
        <dbReference type="ChEBI" id="CHEBI:29105"/>
        <note>catalytic</note>
    </ligand>
</feature>
<evidence type="ECO:0000259" key="10">
    <source>
        <dbReference type="PROSITE" id="PS01180"/>
    </source>
</evidence>
<feature type="binding site" evidence="8">
    <location>
        <position position="85"/>
    </location>
    <ligand>
        <name>Zn(2+)</name>
        <dbReference type="ChEBI" id="CHEBI:29105"/>
        <note>catalytic</note>
    </ligand>
</feature>
<evidence type="ECO:0000256" key="6">
    <source>
        <dbReference type="ARBA" id="ARBA00023157"/>
    </source>
</evidence>
<dbReference type="Proteomes" id="UP001217089">
    <property type="component" value="Unassembled WGS sequence"/>
</dbReference>
<keyword evidence="3 8" id="KW-0378">Hydrolase</keyword>
<gene>
    <name evidence="12" type="ORF">KUTeg_024132</name>
</gene>
<comment type="caution">
    <text evidence="12">The sequence shown here is derived from an EMBL/GenBank/DDBJ whole genome shotgun (WGS) entry which is preliminary data.</text>
</comment>
<evidence type="ECO:0000256" key="1">
    <source>
        <dbReference type="ARBA" id="ARBA00022670"/>
    </source>
</evidence>